<dbReference type="EMBL" id="REGN01008480">
    <property type="protein sequence ID" value="RNA03490.1"/>
    <property type="molecule type" value="Genomic_DNA"/>
</dbReference>
<reference evidence="1 2" key="1">
    <citation type="journal article" date="2018" name="Sci. Rep.">
        <title>Genomic signatures of local adaptation to the degree of environmental predictability in rotifers.</title>
        <authorList>
            <person name="Franch-Gras L."/>
            <person name="Hahn C."/>
            <person name="Garcia-Roger E.M."/>
            <person name="Carmona M.J."/>
            <person name="Serra M."/>
            <person name="Gomez A."/>
        </authorList>
    </citation>
    <scope>NUCLEOTIDE SEQUENCE [LARGE SCALE GENOMIC DNA]</scope>
    <source>
        <strain evidence="1">HYR1</strain>
    </source>
</reference>
<sequence>MITIHSFSSTKSLGCLRENENGLILEKILNKFSISVINDKTPTYNKFKTEFYEVLDIFLIPSSLSEVWWKNIEKVSNQDISIEYPTPIATYYFI</sequence>
<dbReference type="OrthoDB" id="8030376at2759"/>
<protein>
    <submittedName>
        <fullName evidence="1">Uncharacterized protein</fullName>
    </submittedName>
</protein>
<name>A0A3M7PWP7_BRAPC</name>
<dbReference type="Proteomes" id="UP000276133">
    <property type="component" value="Unassembled WGS sequence"/>
</dbReference>
<comment type="caution">
    <text evidence="1">The sequence shown here is derived from an EMBL/GenBank/DDBJ whole genome shotgun (WGS) entry which is preliminary data.</text>
</comment>
<organism evidence="1 2">
    <name type="scientific">Brachionus plicatilis</name>
    <name type="common">Marine rotifer</name>
    <name type="synonym">Brachionus muelleri</name>
    <dbReference type="NCBI Taxonomy" id="10195"/>
    <lineage>
        <taxon>Eukaryota</taxon>
        <taxon>Metazoa</taxon>
        <taxon>Spiralia</taxon>
        <taxon>Gnathifera</taxon>
        <taxon>Rotifera</taxon>
        <taxon>Eurotatoria</taxon>
        <taxon>Monogononta</taxon>
        <taxon>Pseudotrocha</taxon>
        <taxon>Ploima</taxon>
        <taxon>Brachionidae</taxon>
        <taxon>Brachionus</taxon>
    </lineage>
</organism>
<dbReference type="AlphaFoldDB" id="A0A3M7PWP7"/>
<gene>
    <name evidence="1" type="ORF">BpHYR1_008570</name>
</gene>
<evidence type="ECO:0000313" key="1">
    <source>
        <dbReference type="EMBL" id="RNA03490.1"/>
    </source>
</evidence>
<evidence type="ECO:0000313" key="2">
    <source>
        <dbReference type="Proteomes" id="UP000276133"/>
    </source>
</evidence>
<keyword evidence="2" id="KW-1185">Reference proteome</keyword>
<accession>A0A3M7PWP7</accession>
<proteinExistence type="predicted"/>